<keyword evidence="2 5" id="KW-0808">Transferase</keyword>
<dbReference type="FunFam" id="2.160.10.10:FF:000008">
    <property type="entry name" value="Maltose O-acetyltransferase"/>
    <property type="match status" value="1"/>
</dbReference>
<name>A0A4R6BI29_9STAP</name>
<protein>
    <recommendedName>
        <fullName evidence="5">Acetyltransferase</fullName>
        <ecNumber evidence="5">2.3.1.-</ecNumber>
    </recommendedName>
</protein>
<evidence type="ECO:0000256" key="1">
    <source>
        <dbReference type="ARBA" id="ARBA00007274"/>
    </source>
</evidence>
<dbReference type="AlphaFoldDB" id="A0A4R6BI29"/>
<dbReference type="CDD" id="cd03357">
    <property type="entry name" value="LbH_MAT_GAT"/>
    <property type="match status" value="1"/>
</dbReference>
<dbReference type="InterPro" id="IPR011004">
    <property type="entry name" value="Trimer_LpxA-like_sf"/>
</dbReference>
<dbReference type="EMBL" id="SCWE01000005">
    <property type="protein sequence ID" value="TDM01260.1"/>
    <property type="molecule type" value="Genomic_DNA"/>
</dbReference>
<evidence type="ECO:0000256" key="3">
    <source>
        <dbReference type="ARBA" id="ARBA00022737"/>
    </source>
</evidence>
<dbReference type="PROSITE" id="PS00101">
    <property type="entry name" value="HEXAPEP_TRANSFERASES"/>
    <property type="match status" value="1"/>
</dbReference>
<gene>
    <name evidence="7" type="ORF">ERX37_10015</name>
</gene>
<feature type="domain" description="Maltose/galactoside acetyltransferase" evidence="6">
    <location>
        <begin position="1"/>
        <end position="52"/>
    </location>
</feature>
<dbReference type="InterPro" id="IPR001451">
    <property type="entry name" value="Hexapep"/>
</dbReference>
<dbReference type="Gene3D" id="2.160.10.10">
    <property type="entry name" value="Hexapeptide repeat proteins"/>
    <property type="match status" value="1"/>
</dbReference>
<dbReference type="InterPro" id="IPR039369">
    <property type="entry name" value="LacA-like"/>
</dbReference>
<evidence type="ECO:0000259" key="6">
    <source>
        <dbReference type="SMART" id="SM01266"/>
    </source>
</evidence>
<dbReference type="Pfam" id="PF12464">
    <property type="entry name" value="Mac"/>
    <property type="match status" value="1"/>
</dbReference>
<dbReference type="PANTHER" id="PTHR43017:SF1">
    <property type="entry name" value="ACETYLTRANSFERASE YJL218W-RELATED"/>
    <property type="match status" value="1"/>
</dbReference>
<sequence>MLKGELYDPQDEVLVSDRLQAKLAIRSYNAVPENLQEERTKRIKTIFGSTGEHIHVESNLRVDYGYNIHVGENFYSNYDLTLLDVAAIEIGDNCMIAPSVHIYTATHPVHPQERNSGLEFAKPVKIGHNCWIGGRAIINPGVTIGDNVVIASGSVVTKDVQDNVVVAGAPARVIQVIEV</sequence>
<evidence type="ECO:0000313" key="7">
    <source>
        <dbReference type="EMBL" id="TDM01260.1"/>
    </source>
</evidence>
<evidence type="ECO:0000256" key="2">
    <source>
        <dbReference type="ARBA" id="ARBA00022679"/>
    </source>
</evidence>
<dbReference type="Pfam" id="PF14602">
    <property type="entry name" value="Hexapep_2"/>
    <property type="match status" value="1"/>
</dbReference>
<dbReference type="SMART" id="SM01266">
    <property type="entry name" value="Mac"/>
    <property type="match status" value="1"/>
</dbReference>
<dbReference type="Proteomes" id="UP000295328">
    <property type="component" value="Unassembled WGS sequence"/>
</dbReference>
<comment type="similarity">
    <text evidence="1 5">Belongs to the transferase hexapeptide repeat family.</text>
</comment>
<evidence type="ECO:0000256" key="5">
    <source>
        <dbReference type="RuleBase" id="RU367021"/>
    </source>
</evidence>
<keyword evidence="4 5" id="KW-0012">Acyltransferase</keyword>
<reference evidence="7 8" key="1">
    <citation type="submission" date="2019-01" db="EMBL/GenBank/DDBJ databases">
        <title>Draft genome sequences of the type strains of six Macrococcus species.</title>
        <authorList>
            <person name="Mazhar S."/>
            <person name="Altermann E."/>
            <person name="Hill C."/>
            <person name="Mcauliffe O."/>
        </authorList>
    </citation>
    <scope>NUCLEOTIDE SEQUENCE [LARGE SCALE GENOMIC DNA]</scope>
    <source>
        <strain evidence="7 8">CCM4809</strain>
    </source>
</reference>
<dbReference type="SUPFAM" id="SSF51161">
    <property type="entry name" value="Trimeric LpxA-like enzymes"/>
    <property type="match status" value="1"/>
</dbReference>
<accession>A0A4R6BI29</accession>
<dbReference type="InterPro" id="IPR024688">
    <property type="entry name" value="Mac_dom"/>
</dbReference>
<dbReference type="OrthoDB" id="9782926at2"/>
<proteinExistence type="inferred from homology"/>
<evidence type="ECO:0000256" key="4">
    <source>
        <dbReference type="ARBA" id="ARBA00023315"/>
    </source>
</evidence>
<evidence type="ECO:0000313" key="8">
    <source>
        <dbReference type="Proteomes" id="UP000295328"/>
    </source>
</evidence>
<keyword evidence="3" id="KW-0677">Repeat</keyword>
<dbReference type="GO" id="GO:0008870">
    <property type="term" value="F:galactoside O-acetyltransferase activity"/>
    <property type="evidence" value="ECO:0007669"/>
    <property type="project" value="TreeGrafter"/>
</dbReference>
<dbReference type="PANTHER" id="PTHR43017">
    <property type="entry name" value="GALACTOSIDE O-ACETYLTRANSFERASE"/>
    <property type="match status" value="1"/>
</dbReference>
<organism evidence="7 8">
    <name type="scientific">Macrococcus hajekii</name>
    <dbReference type="NCBI Taxonomy" id="198482"/>
    <lineage>
        <taxon>Bacteria</taxon>
        <taxon>Bacillati</taxon>
        <taxon>Bacillota</taxon>
        <taxon>Bacilli</taxon>
        <taxon>Bacillales</taxon>
        <taxon>Staphylococcaceae</taxon>
        <taxon>Macrococcus</taxon>
    </lineage>
</organism>
<comment type="caution">
    <text evidence="7">The sequence shown here is derived from an EMBL/GenBank/DDBJ whole genome shotgun (WGS) entry which is preliminary data.</text>
</comment>
<keyword evidence="8" id="KW-1185">Reference proteome</keyword>
<dbReference type="EC" id="2.3.1.-" evidence="5"/>
<dbReference type="InterPro" id="IPR018357">
    <property type="entry name" value="Hexapep_transf_CS"/>
</dbReference>